<accession>A0A8W8HWS0</accession>
<reference evidence="11" key="1">
    <citation type="submission" date="2022-08" db="UniProtKB">
        <authorList>
            <consortium name="EnsemblMetazoa"/>
        </authorList>
    </citation>
    <scope>IDENTIFICATION</scope>
    <source>
        <strain evidence="11">05x7-T-G4-1.051#20</strain>
    </source>
</reference>
<dbReference type="GO" id="GO:0007155">
    <property type="term" value="P:cell adhesion"/>
    <property type="evidence" value="ECO:0007669"/>
    <property type="project" value="UniProtKB-KW"/>
</dbReference>
<dbReference type="CDD" id="cd01472">
    <property type="entry name" value="vWA_collagen"/>
    <property type="match status" value="1"/>
</dbReference>
<dbReference type="AlphaFoldDB" id="A0A8W8HWS0"/>
<evidence type="ECO:0000256" key="8">
    <source>
        <dbReference type="ARBA" id="ARBA00023180"/>
    </source>
</evidence>
<proteinExistence type="predicted"/>
<evidence type="ECO:0000256" key="7">
    <source>
        <dbReference type="ARBA" id="ARBA00023119"/>
    </source>
</evidence>
<sequence length="694" mass="78411">MKLNMESRVVNFIVLLTVVSAIHVSGSICQNKMADVVFLLDSSFSVWESDFAEQLKFVKSVVDNFQVGKDGIQVGVLSYSSEIQTNFFLNEYNDKEAIKSAVDKIQYLSTAGTDTAGALKYAREVMFHKKHGGRELASKIIILITDGMSHDSNATAKQAEKTKQAEINILAVAVGAPIMRELEMVASYPTTDSVFNVTDFSALPSIVQSLATTTCLVPDVPRDSEKTDTTTVSVVEDKIKKYCEKTPSDILFLIDSSSSIWPLHFRDIVQFTLKVIDLFDVSPNKTRIGVTLYSDDVKPVLHLDNQLNSKELKNTISNIHQLKGGTETGKALKHARENEFNENYSRKTAASKVIILLTDGQSIRPEDTLTEAKKLKEENITVFVIGIGNRTDREELKTIASSARHQYNLQDYNALSTIKNMLVVKTCTVHFQFQDSANDDSEETCWDTPRDVMFVYDSPAIGIHRSKIIRKAITEYREEHDSRDVIRRSAPDCTHQRLFVITIGNRVASHAVESLCSDFKHRCVVHVSQYNSLVQYVPDIMDMTRRYADRSQETKGRKHNCIVIGIGNRTDREELKTIASSARHQYNLQDYNALSTIKNMLVVKTCTVHFQFQDSANETLKKLLGYARDVMFVYDSPAIGIHRSKIIRKAITEMYKLMLIGSNKTRAVSFLTMPNRFRHWYTGFPKRAIVSSKR</sequence>
<dbReference type="Pfam" id="PF13768">
    <property type="entry name" value="VWA_3"/>
    <property type="match status" value="1"/>
</dbReference>
<evidence type="ECO:0000256" key="1">
    <source>
        <dbReference type="ARBA" id="ARBA00004498"/>
    </source>
</evidence>
<evidence type="ECO:0000256" key="2">
    <source>
        <dbReference type="ARBA" id="ARBA00022525"/>
    </source>
</evidence>
<dbReference type="Gene3D" id="3.40.50.410">
    <property type="entry name" value="von Willebrand factor, type A domain"/>
    <property type="match status" value="3"/>
</dbReference>
<keyword evidence="4 9" id="KW-0732">Signal</keyword>
<name>A0A8W8HWS0_MAGGI</name>
<dbReference type="PROSITE" id="PS50234">
    <property type="entry name" value="VWFA"/>
    <property type="match status" value="2"/>
</dbReference>
<evidence type="ECO:0000313" key="11">
    <source>
        <dbReference type="EnsemblMetazoa" id="G11437.1:cds"/>
    </source>
</evidence>
<keyword evidence="7" id="KW-0176">Collagen</keyword>
<keyword evidence="8" id="KW-0325">Glycoprotein</keyword>
<dbReference type="InterPro" id="IPR050525">
    <property type="entry name" value="ECM_Assembly_Org"/>
</dbReference>
<dbReference type="InterPro" id="IPR036465">
    <property type="entry name" value="vWFA_dom_sf"/>
</dbReference>
<evidence type="ECO:0000313" key="12">
    <source>
        <dbReference type="Proteomes" id="UP000005408"/>
    </source>
</evidence>
<evidence type="ECO:0000256" key="6">
    <source>
        <dbReference type="ARBA" id="ARBA00022889"/>
    </source>
</evidence>
<dbReference type="PANTHER" id="PTHR24020">
    <property type="entry name" value="COLLAGEN ALPHA"/>
    <property type="match status" value="1"/>
</dbReference>
<feature type="domain" description="VWFA" evidence="10">
    <location>
        <begin position="35"/>
        <end position="210"/>
    </location>
</feature>
<keyword evidence="5" id="KW-0677">Repeat</keyword>
<dbReference type="Proteomes" id="UP000005408">
    <property type="component" value="Unassembled WGS sequence"/>
</dbReference>
<dbReference type="PANTHER" id="PTHR24020:SF84">
    <property type="entry name" value="VWFA DOMAIN-CONTAINING PROTEIN"/>
    <property type="match status" value="1"/>
</dbReference>
<evidence type="ECO:0000256" key="5">
    <source>
        <dbReference type="ARBA" id="ARBA00022737"/>
    </source>
</evidence>
<organism evidence="11 12">
    <name type="scientific">Magallana gigas</name>
    <name type="common">Pacific oyster</name>
    <name type="synonym">Crassostrea gigas</name>
    <dbReference type="NCBI Taxonomy" id="29159"/>
    <lineage>
        <taxon>Eukaryota</taxon>
        <taxon>Metazoa</taxon>
        <taxon>Spiralia</taxon>
        <taxon>Lophotrochozoa</taxon>
        <taxon>Mollusca</taxon>
        <taxon>Bivalvia</taxon>
        <taxon>Autobranchia</taxon>
        <taxon>Pteriomorphia</taxon>
        <taxon>Ostreida</taxon>
        <taxon>Ostreoidea</taxon>
        <taxon>Ostreidae</taxon>
        <taxon>Magallana</taxon>
    </lineage>
</organism>
<keyword evidence="12" id="KW-1185">Reference proteome</keyword>
<feature type="signal peptide" evidence="9">
    <location>
        <begin position="1"/>
        <end position="21"/>
    </location>
</feature>
<feature type="domain" description="VWFA" evidence="10">
    <location>
        <begin position="249"/>
        <end position="422"/>
    </location>
</feature>
<dbReference type="SUPFAM" id="SSF53300">
    <property type="entry name" value="vWA-like"/>
    <property type="match status" value="3"/>
</dbReference>
<dbReference type="PRINTS" id="PR00453">
    <property type="entry name" value="VWFADOMAIN"/>
</dbReference>
<dbReference type="GO" id="GO:0005581">
    <property type="term" value="C:collagen trimer"/>
    <property type="evidence" value="ECO:0007669"/>
    <property type="project" value="UniProtKB-KW"/>
</dbReference>
<dbReference type="SMART" id="SM00327">
    <property type="entry name" value="VWA"/>
    <property type="match status" value="2"/>
</dbReference>
<dbReference type="Pfam" id="PF00092">
    <property type="entry name" value="VWA"/>
    <property type="match status" value="2"/>
</dbReference>
<comment type="subcellular location">
    <subcellularLocation>
        <location evidence="1">Secreted</location>
        <location evidence="1">Extracellular space</location>
        <location evidence="1">Extracellular matrix</location>
    </subcellularLocation>
</comment>
<feature type="chain" id="PRO_5036457904" description="VWFA domain-containing protein" evidence="9">
    <location>
        <begin position="22"/>
        <end position="694"/>
    </location>
</feature>
<keyword evidence="6" id="KW-0130">Cell adhesion</keyword>
<dbReference type="InterPro" id="IPR002035">
    <property type="entry name" value="VWF_A"/>
</dbReference>
<protein>
    <recommendedName>
        <fullName evidence="10">VWFA domain-containing protein</fullName>
    </recommendedName>
</protein>
<dbReference type="FunFam" id="3.40.50.410:FF:000004">
    <property type="entry name" value="collagen alpha-6(VI) chain"/>
    <property type="match status" value="1"/>
</dbReference>
<evidence type="ECO:0000256" key="3">
    <source>
        <dbReference type="ARBA" id="ARBA00022530"/>
    </source>
</evidence>
<evidence type="ECO:0000256" key="4">
    <source>
        <dbReference type="ARBA" id="ARBA00022729"/>
    </source>
</evidence>
<dbReference type="FunFam" id="3.40.50.410:FF:000003">
    <property type="entry name" value="Collagen type VI alpha 3 chain"/>
    <property type="match status" value="1"/>
</dbReference>
<evidence type="ECO:0000256" key="9">
    <source>
        <dbReference type="SAM" id="SignalP"/>
    </source>
</evidence>
<evidence type="ECO:0000259" key="10">
    <source>
        <dbReference type="PROSITE" id="PS50234"/>
    </source>
</evidence>
<keyword evidence="2" id="KW-0964">Secreted</keyword>
<keyword evidence="3" id="KW-0272">Extracellular matrix</keyword>
<dbReference type="EnsemblMetazoa" id="G11437.1">
    <property type="protein sequence ID" value="G11437.1:cds"/>
    <property type="gene ID" value="G11437"/>
</dbReference>